<gene>
    <name evidence="2" type="ORF">E4J94_12485</name>
</gene>
<reference evidence="2 3" key="1">
    <citation type="submission" date="2019-03" db="EMBL/GenBank/DDBJ databases">
        <title>Empedobacter tilapiae sp. nov., isolated from an intestine of Nile tilapia Oreochromis niloticus.</title>
        <authorList>
            <person name="Kim Y.-O."/>
            <person name="Yoon J.-H."/>
        </authorList>
    </citation>
    <scope>NUCLEOTIDE SEQUENCE [LARGE SCALE GENOMIC DNA]</scope>
    <source>
        <strain evidence="2 3">MRS2</strain>
    </source>
</reference>
<accession>A0A4Z1C1A6</accession>
<evidence type="ECO:0008006" key="4">
    <source>
        <dbReference type="Google" id="ProtNLM"/>
    </source>
</evidence>
<comment type="caution">
    <text evidence="2">The sequence shown here is derived from an EMBL/GenBank/DDBJ whole genome shotgun (WGS) entry which is preliminary data.</text>
</comment>
<sequence>MRTLFTLALGLLTAALFAQTDIHKKYSVKKGDELVLKFDYPQLVKITTWDQNEVQINGKVYINNGENDSAFELIEQSSNHQKTIEGRITNYKVLPHRVTAYNGKEKVEFNSIEEFKSHQKQTKQTYNTTTMGVQIDIVLEIKVPKHMKTQIESVYGTVEVNSFDGPLVAKSTYGGVDTTIQSKKIGEITVETYYGVLYSNLDFSLKAIKDDNFHKIATATIGQGPKQEYSSQYGNVYLRK</sequence>
<keyword evidence="3" id="KW-1185">Reference proteome</keyword>
<organism evidence="2 3">
    <name type="scientific">Empedobacter tilapiae</name>
    <dbReference type="NCBI Taxonomy" id="2491114"/>
    <lineage>
        <taxon>Bacteria</taxon>
        <taxon>Pseudomonadati</taxon>
        <taxon>Bacteroidota</taxon>
        <taxon>Flavobacteriia</taxon>
        <taxon>Flavobacteriales</taxon>
        <taxon>Weeksellaceae</taxon>
        <taxon>Empedobacter</taxon>
    </lineage>
</organism>
<evidence type="ECO:0000313" key="3">
    <source>
        <dbReference type="Proteomes" id="UP000297998"/>
    </source>
</evidence>
<feature type="chain" id="PRO_5021236412" description="Adhesin domain-containing protein" evidence="1">
    <location>
        <begin position="19"/>
        <end position="240"/>
    </location>
</feature>
<name>A0A4Z1C1A6_9FLAO</name>
<evidence type="ECO:0000313" key="2">
    <source>
        <dbReference type="EMBL" id="TGN26161.1"/>
    </source>
</evidence>
<dbReference type="EMBL" id="SRPE01000008">
    <property type="protein sequence ID" value="TGN26161.1"/>
    <property type="molecule type" value="Genomic_DNA"/>
</dbReference>
<dbReference type="Proteomes" id="UP000297998">
    <property type="component" value="Unassembled WGS sequence"/>
</dbReference>
<protein>
    <recommendedName>
        <fullName evidence="4">Adhesin domain-containing protein</fullName>
    </recommendedName>
</protein>
<evidence type="ECO:0000256" key="1">
    <source>
        <dbReference type="SAM" id="SignalP"/>
    </source>
</evidence>
<keyword evidence="1" id="KW-0732">Signal</keyword>
<dbReference type="RefSeq" id="WP_135836131.1">
    <property type="nucleotide sequence ID" value="NZ_SRPE01000008.1"/>
</dbReference>
<dbReference type="OrthoDB" id="1115882at2"/>
<dbReference type="AlphaFoldDB" id="A0A4Z1C1A6"/>
<proteinExistence type="predicted"/>
<feature type="signal peptide" evidence="1">
    <location>
        <begin position="1"/>
        <end position="18"/>
    </location>
</feature>